<dbReference type="AlphaFoldDB" id="A0A2K1JQT0"/>
<reference evidence="1 3" key="1">
    <citation type="journal article" date="2008" name="Science">
        <title>The Physcomitrella genome reveals evolutionary insights into the conquest of land by plants.</title>
        <authorList>
            <person name="Rensing S."/>
            <person name="Lang D."/>
            <person name="Zimmer A."/>
            <person name="Terry A."/>
            <person name="Salamov A."/>
            <person name="Shapiro H."/>
            <person name="Nishiyama T."/>
            <person name="Perroud P.-F."/>
            <person name="Lindquist E."/>
            <person name="Kamisugi Y."/>
            <person name="Tanahashi T."/>
            <person name="Sakakibara K."/>
            <person name="Fujita T."/>
            <person name="Oishi K."/>
            <person name="Shin-I T."/>
            <person name="Kuroki Y."/>
            <person name="Toyoda A."/>
            <person name="Suzuki Y."/>
            <person name="Hashimoto A."/>
            <person name="Yamaguchi K."/>
            <person name="Sugano A."/>
            <person name="Kohara Y."/>
            <person name="Fujiyama A."/>
            <person name="Anterola A."/>
            <person name="Aoki S."/>
            <person name="Ashton N."/>
            <person name="Barbazuk W.B."/>
            <person name="Barker E."/>
            <person name="Bennetzen J."/>
            <person name="Bezanilla M."/>
            <person name="Blankenship R."/>
            <person name="Cho S.H."/>
            <person name="Dutcher S."/>
            <person name="Estelle M."/>
            <person name="Fawcett J.A."/>
            <person name="Gundlach H."/>
            <person name="Hanada K."/>
            <person name="Heyl A."/>
            <person name="Hicks K.A."/>
            <person name="Hugh J."/>
            <person name="Lohr M."/>
            <person name="Mayer K."/>
            <person name="Melkozernov A."/>
            <person name="Murata T."/>
            <person name="Nelson D."/>
            <person name="Pils B."/>
            <person name="Prigge M."/>
            <person name="Reiss B."/>
            <person name="Renner T."/>
            <person name="Rombauts S."/>
            <person name="Rushton P."/>
            <person name="Sanderfoot A."/>
            <person name="Schween G."/>
            <person name="Shiu S.-H."/>
            <person name="Stueber K."/>
            <person name="Theodoulou F.L."/>
            <person name="Tu H."/>
            <person name="Van de Peer Y."/>
            <person name="Verrier P.J."/>
            <person name="Waters E."/>
            <person name="Wood A."/>
            <person name="Yang L."/>
            <person name="Cove D."/>
            <person name="Cuming A."/>
            <person name="Hasebe M."/>
            <person name="Lucas S."/>
            <person name="Mishler D.B."/>
            <person name="Reski R."/>
            <person name="Grigoriev I."/>
            <person name="Quatrano R.S."/>
            <person name="Boore J.L."/>
        </authorList>
    </citation>
    <scope>NUCLEOTIDE SEQUENCE [LARGE SCALE GENOMIC DNA]</scope>
    <source>
        <strain evidence="2 3">cv. Gransden 2004</strain>
    </source>
</reference>
<dbReference type="InParanoid" id="A0A2K1JQT0"/>
<sequence>MLCGVFGAQSDLQRAGGRKWATSDSKGFARRGAVLGLYAVAVEGGERFEAGPLGVPLLNVTSAVGICACSESSRIDAPAKMFPSMVETTTDPIPMWKLTPRAVRRWVYYVASST</sequence>
<dbReference type="Gramene" id="Pp3c12_14290V3.1">
    <property type="protein sequence ID" value="PAC:32974863.CDS.1"/>
    <property type="gene ID" value="Pp3c12_14290"/>
</dbReference>
<organism evidence="1">
    <name type="scientific">Physcomitrium patens</name>
    <name type="common">Spreading-leaved earth moss</name>
    <name type="synonym">Physcomitrella patens</name>
    <dbReference type="NCBI Taxonomy" id="3218"/>
    <lineage>
        <taxon>Eukaryota</taxon>
        <taxon>Viridiplantae</taxon>
        <taxon>Streptophyta</taxon>
        <taxon>Embryophyta</taxon>
        <taxon>Bryophyta</taxon>
        <taxon>Bryophytina</taxon>
        <taxon>Bryopsida</taxon>
        <taxon>Funariidae</taxon>
        <taxon>Funariales</taxon>
        <taxon>Funariaceae</taxon>
        <taxon>Physcomitrium</taxon>
    </lineage>
</organism>
<reference evidence="2" key="3">
    <citation type="submission" date="2020-12" db="UniProtKB">
        <authorList>
            <consortium name="EnsemblPlants"/>
        </authorList>
    </citation>
    <scope>IDENTIFICATION</scope>
</reference>
<evidence type="ECO:0000313" key="2">
    <source>
        <dbReference type="EnsemblPlants" id="PAC:32974863.CDS.1"/>
    </source>
</evidence>
<dbReference type="EnsemblPlants" id="Pp3c12_14290V3.1">
    <property type="protein sequence ID" value="PAC:32974863.CDS.1"/>
    <property type="gene ID" value="Pp3c12_14290"/>
</dbReference>
<name>A0A2K1JQT0_PHYPA</name>
<dbReference type="Proteomes" id="UP000006727">
    <property type="component" value="Chromosome 12"/>
</dbReference>
<gene>
    <name evidence="1" type="ORF">PHYPA_016271</name>
</gene>
<protein>
    <submittedName>
        <fullName evidence="1 2">Uncharacterized protein</fullName>
    </submittedName>
</protein>
<proteinExistence type="predicted"/>
<keyword evidence="3" id="KW-1185">Reference proteome</keyword>
<dbReference type="EMBL" id="ABEU02000012">
    <property type="protein sequence ID" value="PNR43888.1"/>
    <property type="molecule type" value="Genomic_DNA"/>
</dbReference>
<reference evidence="1 3" key="2">
    <citation type="journal article" date="2018" name="Plant J.">
        <title>The Physcomitrella patens chromosome-scale assembly reveals moss genome structure and evolution.</title>
        <authorList>
            <person name="Lang D."/>
            <person name="Ullrich K.K."/>
            <person name="Murat F."/>
            <person name="Fuchs J."/>
            <person name="Jenkins J."/>
            <person name="Haas F.B."/>
            <person name="Piednoel M."/>
            <person name="Gundlach H."/>
            <person name="Van Bel M."/>
            <person name="Meyberg R."/>
            <person name="Vives C."/>
            <person name="Morata J."/>
            <person name="Symeonidi A."/>
            <person name="Hiss M."/>
            <person name="Muchero W."/>
            <person name="Kamisugi Y."/>
            <person name="Saleh O."/>
            <person name="Blanc G."/>
            <person name="Decker E.L."/>
            <person name="van Gessel N."/>
            <person name="Grimwood J."/>
            <person name="Hayes R.D."/>
            <person name="Graham S.W."/>
            <person name="Gunter L.E."/>
            <person name="McDaniel S.F."/>
            <person name="Hoernstein S.N.W."/>
            <person name="Larsson A."/>
            <person name="Li F.W."/>
            <person name="Perroud P.F."/>
            <person name="Phillips J."/>
            <person name="Ranjan P."/>
            <person name="Rokshar D.S."/>
            <person name="Rothfels C.J."/>
            <person name="Schneider L."/>
            <person name="Shu S."/>
            <person name="Stevenson D.W."/>
            <person name="Thummler F."/>
            <person name="Tillich M."/>
            <person name="Villarreal Aguilar J.C."/>
            <person name="Widiez T."/>
            <person name="Wong G.K."/>
            <person name="Wymore A."/>
            <person name="Zhang Y."/>
            <person name="Zimmer A.D."/>
            <person name="Quatrano R.S."/>
            <person name="Mayer K.F.X."/>
            <person name="Goodstein D."/>
            <person name="Casacuberta J.M."/>
            <person name="Vandepoele K."/>
            <person name="Reski R."/>
            <person name="Cuming A.C."/>
            <person name="Tuskan G.A."/>
            <person name="Maumus F."/>
            <person name="Salse J."/>
            <person name="Schmutz J."/>
            <person name="Rensing S.A."/>
        </authorList>
    </citation>
    <scope>NUCLEOTIDE SEQUENCE [LARGE SCALE GENOMIC DNA]</scope>
    <source>
        <strain evidence="2 3">cv. Gransden 2004</strain>
    </source>
</reference>
<evidence type="ECO:0000313" key="3">
    <source>
        <dbReference type="Proteomes" id="UP000006727"/>
    </source>
</evidence>
<accession>A0A2K1JQT0</accession>
<evidence type="ECO:0000313" key="1">
    <source>
        <dbReference type="EMBL" id="PNR43888.1"/>
    </source>
</evidence>
<dbReference type="PaxDb" id="3218-PP1S70_204V6.1"/>